<organism evidence="2 3">
    <name type="scientific">Actinacidiphila bryophytorum</name>
    <dbReference type="NCBI Taxonomy" id="1436133"/>
    <lineage>
        <taxon>Bacteria</taxon>
        <taxon>Bacillati</taxon>
        <taxon>Actinomycetota</taxon>
        <taxon>Actinomycetes</taxon>
        <taxon>Kitasatosporales</taxon>
        <taxon>Streptomycetaceae</taxon>
        <taxon>Actinacidiphila</taxon>
    </lineage>
</organism>
<accession>A0A9W4H5F8</accession>
<comment type="caution">
    <text evidence="2">The sequence shown here is derived from an EMBL/GenBank/DDBJ whole genome shotgun (WGS) entry which is preliminary data.</text>
</comment>
<name>A0A9W4H5F8_9ACTN</name>
<proteinExistence type="predicted"/>
<feature type="region of interest" description="Disordered" evidence="1">
    <location>
        <begin position="1"/>
        <end position="41"/>
    </location>
</feature>
<keyword evidence="3" id="KW-1185">Reference proteome</keyword>
<reference evidence="2" key="1">
    <citation type="submission" date="2021-06" db="EMBL/GenBank/DDBJ databases">
        <authorList>
            <person name="Arsene-Ploetze F."/>
        </authorList>
    </citation>
    <scope>NUCLEOTIDE SEQUENCE</scope>
    <source>
        <strain evidence="2">SBRY1</strain>
    </source>
</reference>
<dbReference type="AlphaFoldDB" id="A0A9W4H5F8"/>
<gene>
    <name evidence="2" type="ORF">SBRY_50704</name>
</gene>
<dbReference type="Proteomes" id="UP001153328">
    <property type="component" value="Unassembled WGS sequence"/>
</dbReference>
<evidence type="ECO:0000313" key="3">
    <source>
        <dbReference type="Proteomes" id="UP001153328"/>
    </source>
</evidence>
<protein>
    <submittedName>
        <fullName evidence="2">Uncharacterized protein</fullName>
    </submittedName>
</protein>
<evidence type="ECO:0000256" key="1">
    <source>
        <dbReference type="SAM" id="MobiDB-lite"/>
    </source>
</evidence>
<feature type="compositionally biased region" description="Gly residues" evidence="1">
    <location>
        <begin position="1"/>
        <end position="10"/>
    </location>
</feature>
<sequence length="41" mass="4360">MKARCEGGGVEEWHSAGNRGRVVSVGAIGQRNRQVARPAPD</sequence>
<evidence type="ECO:0000313" key="2">
    <source>
        <dbReference type="EMBL" id="CAG7651793.1"/>
    </source>
</evidence>
<dbReference type="EMBL" id="CAJVAX010000019">
    <property type="protein sequence ID" value="CAG7651793.1"/>
    <property type="molecule type" value="Genomic_DNA"/>
</dbReference>